<comment type="subunit">
    <text evidence="8">Part of a complex composed of FtsB, FtsL and FtsQ.</text>
</comment>
<dbReference type="InterPro" id="IPR011922">
    <property type="entry name" value="Cell_div_FtsL"/>
</dbReference>
<evidence type="ECO:0000256" key="8">
    <source>
        <dbReference type="HAMAP-Rule" id="MF_00910"/>
    </source>
</evidence>
<evidence type="ECO:0000313" key="12">
    <source>
        <dbReference type="Proteomes" id="UP000267521"/>
    </source>
</evidence>
<dbReference type="EMBL" id="RDQL01000002">
    <property type="protein sequence ID" value="RMX02025.1"/>
    <property type="molecule type" value="Genomic_DNA"/>
</dbReference>
<keyword evidence="6 8" id="KW-0472">Membrane</keyword>
<protein>
    <recommendedName>
        <fullName evidence="8">Cell division protein FtsL</fullName>
    </recommendedName>
</protein>
<evidence type="ECO:0000256" key="7">
    <source>
        <dbReference type="ARBA" id="ARBA00023306"/>
    </source>
</evidence>
<keyword evidence="11" id="KW-1185">Reference proteome</keyword>
<evidence type="ECO:0000256" key="3">
    <source>
        <dbReference type="ARBA" id="ARBA00022618"/>
    </source>
</evidence>
<name>A0A3M6Q9K7_9BURK</name>
<dbReference type="Proteomes" id="UP000267521">
    <property type="component" value="Unassembled WGS sequence"/>
</dbReference>
<comment type="similarity">
    <text evidence="8">Belongs to the FtsL family.</text>
</comment>
<evidence type="ECO:0000256" key="6">
    <source>
        <dbReference type="ARBA" id="ARBA00023136"/>
    </source>
</evidence>
<keyword evidence="3 8" id="KW-0132">Cell division</keyword>
<accession>A0A3M6QGJ6</accession>
<evidence type="ECO:0000313" key="11">
    <source>
        <dbReference type="Proteomes" id="UP000267035"/>
    </source>
</evidence>
<evidence type="ECO:0000256" key="1">
    <source>
        <dbReference type="ARBA" id="ARBA00004401"/>
    </source>
</evidence>
<dbReference type="Proteomes" id="UP000267035">
    <property type="component" value="Unassembled WGS sequence"/>
</dbReference>
<dbReference type="EMBL" id="RDQM01000004">
    <property type="protein sequence ID" value="RMW99626.1"/>
    <property type="molecule type" value="Genomic_DNA"/>
</dbReference>
<keyword evidence="7 8" id="KW-0131">Cell cycle</keyword>
<comment type="caution">
    <text evidence="9">The sequence shown here is derived from an EMBL/GenBank/DDBJ whole genome shotgun (WGS) entry which is preliminary data.</text>
</comment>
<evidence type="ECO:0000313" key="9">
    <source>
        <dbReference type="EMBL" id="RMW99626.1"/>
    </source>
</evidence>
<keyword evidence="8" id="KW-0997">Cell inner membrane</keyword>
<dbReference type="Pfam" id="PF04999">
    <property type="entry name" value="FtsL"/>
    <property type="match status" value="1"/>
</dbReference>
<comment type="function">
    <text evidence="8">Essential cell division protein. May link together the upstream cell division proteins, which are predominantly cytoplasmic, with the downstream cell division proteins, which are predominantly periplasmic.</text>
</comment>
<organism evidence="9 12">
    <name type="scientific">Allofranklinella schreckenbergeri</name>
    <dbReference type="NCBI Taxonomy" id="1076744"/>
    <lineage>
        <taxon>Bacteria</taxon>
        <taxon>Pseudomonadati</taxon>
        <taxon>Pseudomonadota</taxon>
        <taxon>Betaproteobacteria</taxon>
        <taxon>Burkholderiales</taxon>
        <taxon>Comamonadaceae</taxon>
        <taxon>Allofranklinella</taxon>
    </lineage>
</organism>
<accession>A0A3M6Q9K7</accession>
<comment type="subcellular location">
    <subcellularLocation>
        <location evidence="8">Cell inner membrane</location>
        <topology evidence="8">Single-pass type II membrane protein</topology>
    </subcellularLocation>
    <subcellularLocation>
        <location evidence="1">Cell membrane</location>
        <topology evidence="1">Single-pass type II membrane protein</topology>
    </subcellularLocation>
    <text evidence="8">Localizes to the division septum where it forms a ring structure.</text>
</comment>
<evidence type="ECO:0000313" key="10">
    <source>
        <dbReference type="EMBL" id="RMX02025.1"/>
    </source>
</evidence>
<dbReference type="GO" id="GO:0043093">
    <property type="term" value="P:FtsZ-dependent cytokinesis"/>
    <property type="evidence" value="ECO:0007669"/>
    <property type="project" value="UniProtKB-UniRule"/>
</dbReference>
<evidence type="ECO:0000256" key="4">
    <source>
        <dbReference type="ARBA" id="ARBA00022692"/>
    </source>
</evidence>
<evidence type="ECO:0000256" key="5">
    <source>
        <dbReference type="ARBA" id="ARBA00022989"/>
    </source>
</evidence>
<reference evidence="11 12" key="1">
    <citation type="submission" date="2018-10" db="EMBL/GenBank/DDBJ databases">
        <title>Comamonadaceae CDC group NO-1 genome sequencing and assembly.</title>
        <authorList>
            <person name="Bernier A.-M."/>
            <person name="Bernard K."/>
        </authorList>
    </citation>
    <scope>NUCLEOTIDE SEQUENCE [LARGE SCALE GENOMIC DNA]</scope>
    <source>
        <strain evidence="10 11">NML161473</strain>
        <strain evidence="9 12">NML970147</strain>
    </source>
</reference>
<dbReference type="HAMAP" id="MF_00910">
    <property type="entry name" value="FtsL"/>
    <property type="match status" value="1"/>
</dbReference>
<keyword evidence="2 8" id="KW-1003">Cell membrane</keyword>
<proteinExistence type="inferred from homology"/>
<keyword evidence="5 8" id="KW-1133">Transmembrane helix</keyword>
<dbReference type="GO" id="GO:0005886">
    <property type="term" value="C:plasma membrane"/>
    <property type="evidence" value="ECO:0007669"/>
    <property type="project" value="UniProtKB-SubCell"/>
</dbReference>
<dbReference type="AlphaFoldDB" id="A0A3M6Q9K7"/>
<sequence length="109" mass="12102">MVVRLNLLLLLLAVASALALVRVQYDARRLYSELDKEVRLARQLETEFEALQVMLRAQAAAVRVDQFARTDLQMRAATPATTRYVHEPATRTQRVLDQAAPVGSEGGAP</sequence>
<dbReference type="RefSeq" id="WP_122237836.1">
    <property type="nucleotide sequence ID" value="NZ_RDQL01000002.1"/>
</dbReference>
<dbReference type="GO" id="GO:0032153">
    <property type="term" value="C:cell division site"/>
    <property type="evidence" value="ECO:0007669"/>
    <property type="project" value="UniProtKB-UniRule"/>
</dbReference>
<evidence type="ECO:0000256" key="2">
    <source>
        <dbReference type="ARBA" id="ARBA00022475"/>
    </source>
</evidence>
<keyword evidence="4 8" id="KW-0812">Transmembrane</keyword>
<gene>
    <name evidence="8" type="primary">ftsL</name>
    <name evidence="10" type="ORF">EBQ25_01950</name>
    <name evidence="9" type="ORF">EBQ26_04600</name>
</gene>